<evidence type="ECO:0000313" key="2">
    <source>
        <dbReference type="Proteomes" id="UP000279259"/>
    </source>
</evidence>
<dbReference type="PANTHER" id="PTHR31126:SF74">
    <property type="entry name" value="TYROSINE-PROTEIN PHOSPHATASE-LIKE PROTEIN OCA2"/>
    <property type="match status" value="1"/>
</dbReference>
<dbReference type="AlphaFoldDB" id="A0A427YG49"/>
<proteinExistence type="predicted"/>
<dbReference type="Gene3D" id="3.90.190.10">
    <property type="entry name" value="Protein tyrosine phosphatase superfamily"/>
    <property type="match status" value="1"/>
</dbReference>
<dbReference type="PANTHER" id="PTHR31126">
    <property type="entry name" value="TYROSINE-PROTEIN PHOSPHATASE"/>
    <property type="match status" value="1"/>
</dbReference>
<gene>
    <name evidence="1" type="ORF">EHS25_001395</name>
</gene>
<dbReference type="Proteomes" id="UP000279259">
    <property type="component" value="Unassembled WGS sequence"/>
</dbReference>
<protein>
    <submittedName>
        <fullName evidence="1">Uncharacterized protein</fullName>
    </submittedName>
</protein>
<reference evidence="1 2" key="1">
    <citation type="submission" date="2018-11" db="EMBL/GenBank/DDBJ databases">
        <title>Genome sequence of Saitozyma podzolica DSM 27192.</title>
        <authorList>
            <person name="Aliyu H."/>
            <person name="Gorte O."/>
            <person name="Ochsenreither K."/>
        </authorList>
    </citation>
    <scope>NUCLEOTIDE SEQUENCE [LARGE SCALE GENOMIC DNA]</scope>
    <source>
        <strain evidence="1 2">DSM 27192</strain>
    </source>
</reference>
<keyword evidence="2" id="KW-1185">Reference proteome</keyword>
<dbReference type="GO" id="GO:0052840">
    <property type="term" value="F:inositol diphosphate tetrakisphosphate diphosphatase activity"/>
    <property type="evidence" value="ECO:0007669"/>
    <property type="project" value="TreeGrafter"/>
</dbReference>
<dbReference type="STRING" id="1890683.A0A427YG49"/>
<dbReference type="EMBL" id="RSCD01000011">
    <property type="protein sequence ID" value="RSH90062.1"/>
    <property type="molecule type" value="Genomic_DNA"/>
</dbReference>
<sequence length="123" mass="14346">MTLPSTSPPLVPPINFSLVAPGVYRSGHPNKKNFGFLRRLKLRGIMYLEGQTSIERIPWTLWRRKGWCYTGSTCPRRRTAYQAAHQASYLWWTAADADSVQFIAMFDPKKLDYDHDWKPDWVD</sequence>
<evidence type="ECO:0000313" key="1">
    <source>
        <dbReference type="EMBL" id="RSH90062.1"/>
    </source>
</evidence>
<comment type="caution">
    <text evidence="1">The sequence shown here is derived from an EMBL/GenBank/DDBJ whole genome shotgun (WGS) entry which is preliminary data.</text>
</comment>
<dbReference type="InterPro" id="IPR004861">
    <property type="entry name" value="Siw14-like"/>
</dbReference>
<dbReference type="Pfam" id="PF03162">
    <property type="entry name" value="Y_phosphatase2"/>
    <property type="match status" value="1"/>
</dbReference>
<dbReference type="SUPFAM" id="SSF52799">
    <property type="entry name" value="(Phosphotyrosine protein) phosphatases II"/>
    <property type="match status" value="1"/>
</dbReference>
<dbReference type="GO" id="GO:0016791">
    <property type="term" value="F:phosphatase activity"/>
    <property type="evidence" value="ECO:0007669"/>
    <property type="project" value="TreeGrafter"/>
</dbReference>
<dbReference type="InterPro" id="IPR029021">
    <property type="entry name" value="Prot-tyrosine_phosphatase-like"/>
</dbReference>
<organism evidence="1 2">
    <name type="scientific">Saitozyma podzolica</name>
    <dbReference type="NCBI Taxonomy" id="1890683"/>
    <lineage>
        <taxon>Eukaryota</taxon>
        <taxon>Fungi</taxon>
        <taxon>Dikarya</taxon>
        <taxon>Basidiomycota</taxon>
        <taxon>Agaricomycotina</taxon>
        <taxon>Tremellomycetes</taxon>
        <taxon>Tremellales</taxon>
        <taxon>Trimorphomycetaceae</taxon>
        <taxon>Saitozyma</taxon>
    </lineage>
</organism>
<dbReference type="OrthoDB" id="6375174at2759"/>
<name>A0A427YG49_9TREE</name>
<accession>A0A427YG49</accession>
<dbReference type="GO" id="GO:0005737">
    <property type="term" value="C:cytoplasm"/>
    <property type="evidence" value="ECO:0007669"/>
    <property type="project" value="TreeGrafter"/>
</dbReference>